<gene>
    <name evidence="2" type="ORF">RRG08_059935</name>
</gene>
<reference evidence="2" key="1">
    <citation type="journal article" date="2023" name="G3 (Bethesda)">
        <title>A reference genome for the long-term kleptoplast-retaining sea slug Elysia crispata morphotype clarki.</title>
        <authorList>
            <person name="Eastman K.E."/>
            <person name="Pendleton A.L."/>
            <person name="Shaikh M.A."/>
            <person name="Suttiyut T."/>
            <person name="Ogas R."/>
            <person name="Tomko P."/>
            <person name="Gavelis G."/>
            <person name="Widhalm J.R."/>
            <person name="Wisecaver J.H."/>
        </authorList>
    </citation>
    <scope>NUCLEOTIDE SEQUENCE</scope>
    <source>
        <strain evidence="2">ECLA1</strain>
    </source>
</reference>
<proteinExistence type="predicted"/>
<evidence type="ECO:0000256" key="1">
    <source>
        <dbReference type="SAM" id="MobiDB-lite"/>
    </source>
</evidence>
<dbReference type="AlphaFoldDB" id="A0AAE1CTD5"/>
<name>A0AAE1CTD5_9GAST</name>
<dbReference type="Proteomes" id="UP001283361">
    <property type="component" value="Unassembled WGS sequence"/>
</dbReference>
<keyword evidence="3" id="KW-1185">Reference proteome</keyword>
<evidence type="ECO:0000313" key="3">
    <source>
        <dbReference type="Proteomes" id="UP001283361"/>
    </source>
</evidence>
<feature type="region of interest" description="Disordered" evidence="1">
    <location>
        <begin position="59"/>
        <end position="88"/>
    </location>
</feature>
<organism evidence="2 3">
    <name type="scientific">Elysia crispata</name>
    <name type="common">lettuce slug</name>
    <dbReference type="NCBI Taxonomy" id="231223"/>
    <lineage>
        <taxon>Eukaryota</taxon>
        <taxon>Metazoa</taxon>
        <taxon>Spiralia</taxon>
        <taxon>Lophotrochozoa</taxon>
        <taxon>Mollusca</taxon>
        <taxon>Gastropoda</taxon>
        <taxon>Heterobranchia</taxon>
        <taxon>Euthyneura</taxon>
        <taxon>Panpulmonata</taxon>
        <taxon>Sacoglossa</taxon>
        <taxon>Placobranchoidea</taxon>
        <taxon>Plakobranchidae</taxon>
        <taxon>Elysia</taxon>
    </lineage>
</organism>
<evidence type="ECO:0000313" key="2">
    <source>
        <dbReference type="EMBL" id="KAK3734758.1"/>
    </source>
</evidence>
<feature type="compositionally biased region" description="Polar residues" evidence="1">
    <location>
        <begin position="76"/>
        <end position="88"/>
    </location>
</feature>
<protein>
    <submittedName>
        <fullName evidence="2">Uncharacterized protein</fullName>
    </submittedName>
</protein>
<sequence length="88" mass="9747">MGTTVEKVKCYRKNVEIQYTSVVTPVIASPWRPHIKTEVNWPRYTACGAPLGLSGSYPALSSSHSTLHTPHRPENDVTSSSQTSRSLY</sequence>
<dbReference type="EMBL" id="JAWDGP010006836">
    <property type="protein sequence ID" value="KAK3734758.1"/>
    <property type="molecule type" value="Genomic_DNA"/>
</dbReference>
<accession>A0AAE1CTD5</accession>
<comment type="caution">
    <text evidence="2">The sequence shown here is derived from an EMBL/GenBank/DDBJ whole genome shotgun (WGS) entry which is preliminary data.</text>
</comment>